<comment type="subcellular location">
    <subcellularLocation>
        <location evidence="2">Cytoplasm</location>
    </subcellularLocation>
    <subcellularLocation>
        <location evidence="1">Nucleus</location>
    </subcellularLocation>
</comment>
<evidence type="ECO:0000256" key="11">
    <source>
        <dbReference type="SAM" id="MobiDB-lite"/>
    </source>
</evidence>
<feature type="compositionally biased region" description="Basic residues" evidence="11">
    <location>
        <begin position="74"/>
        <end position="85"/>
    </location>
</feature>
<accession>A0A9N9MMW6</accession>
<feature type="domain" description="Phosphorylated adapter RNA export protein RNA-binding" evidence="12">
    <location>
        <begin position="193"/>
        <end position="275"/>
    </location>
</feature>
<dbReference type="GO" id="GO:0003723">
    <property type="term" value="F:RNA binding"/>
    <property type="evidence" value="ECO:0007669"/>
    <property type="project" value="UniProtKB-KW"/>
</dbReference>
<dbReference type="AlphaFoldDB" id="A0A9N9MMW6"/>
<feature type="compositionally biased region" description="Basic and acidic residues" evidence="11">
    <location>
        <begin position="86"/>
        <end position="95"/>
    </location>
</feature>
<dbReference type="InterPro" id="IPR039047">
    <property type="entry name" value="PHAX"/>
</dbReference>
<dbReference type="PANTHER" id="PTHR13135">
    <property type="entry name" value="CYTOSOLIC RESINIFERATOXIN BINDING PROTEIN RBP-26"/>
    <property type="match status" value="1"/>
</dbReference>
<dbReference type="GO" id="GO:0005634">
    <property type="term" value="C:nucleus"/>
    <property type="evidence" value="ECO:0007669"/>
    <property type="project" value="UniProtKB-SubCell"/>
</dbReference>
<dbReference type="PANTHER" id="PTHR13135:SF0">
    <property type="entry name" value="PHOSPHORYLATED ADAPTER RNA EXPORT PROTEIN"/>
    <property type="match status" value="1"/>
</dbReference>
<proteinExistence type="inferred from homology"/>
<evidence type="ECO:0000256" key="6">
    <source>
        <dbReference type="ARBA" id="ARBA00022490"/>
    </source>
</evidence>
<keyword evidence="5" id="KW-0813">Transport</keyword>
<dbReference type="InterPro" id="IPR019385">
    <property type="entry name" value="PHAX_RNA-binding_domain"/>
</dbReference>
<evidence type="ECO:0000313" key="13">
    <source>
        <dbReference type="EMBL" id="CAG9766364.1"/>
    </source>
</evidence>
<keyword evidence="7" id="KW-0694">RNA-binding</keyword>
<keyword evidence="8" id="KW-0653">Protein transport</keyword>
<evidence type="ECO:0000256" key="7">
    <source>
        <dbReference type="ARBA" id="ARBA00022884"/>
    </source>
</evidence>
<dbReference type="GO" id="GO:0006408">
    <property type="term" value="P:snRNA export from nucleus"/>
    <property type="evidence" value="ECO:0007669"/>
    <property type="project" value="InterPro"/>
</dbReference>
<organism evidence="13 14">
    <name type="scientific">Ceutorhynchus assimilis</name>
    <name type="common">cabbage seed weevil</name>
    <dbReference type="NCBI Taxonomy" id="467358"/>
    <lineage>
        <taxon>Eukaryota</taxon>
        <taxon>Metazoa</taxon>
        <taxon>Ecdysozoa</taxon>
        <taxon>Arthropoda</taxon>
        <taxon>Hexapoda</taxon>
        <taxon>Insecta</taxon>
        <taxon>Pterygota</taxon>
        <taxon>Neoptera</taxon>
        <taxon>Endopterygota</taxon>
        <taxon>Coleoptera</taxon>
        <taxon>Polyphaga</taxon>
        <taxon>Cucujiformia</taxon>
        <taxon>Curculionidae</taxon>
        <taxon>Ceutorhynchinae</taxon>
        <taxon>Ceutorhynchus</taxon>
    </lineage>
</organism>
<evidence type="ECO:0000256" key="5">
    <source>
        <dbReference type="ARBA" id="ARBA00022448"/>
    </source>
</evidence>
<protein>
    <recommendedName>
        <fullName evidence="4">Phosphorylated adapter RNA export protein</fullName>
    </recommendedName>
    <alternativeName>
        <fullName evidence="10">RNA U small nuclear RNA export adapter protein</fullName>
    </alternativeName>
</protein>
<dbReference type="EMBL" id="OU892279">
    <property type="protein sequence ID" value="CAG9766364.1"/>
    <property type="molecule type" value="Genomic_DNA"/>
</dbReference>
<comment type="similarity">
    <text evidence="3">Belongs to the PHAX family.</text>
</comment>
<dbReference type="InterPro" id="IPR038092">
    <property type="entry name" value="PHAX_RNA-binding_sf"/>
</dbReference>
<gene>
    <name evidence="13" type="ORF">CEUTPL_LOCUS6949</name>
</gene>
<evidence type="ECO:0000256" key="8">
    <source>
        <dbReference type="ARBA" id="ARBA00022927"/>
    </source>
</evidence>
<dbReference type="GO" id="GO:0015031">
    <property type="term" value="P:protein transport"/>
    <property type="evidence" value="ECO:0007669"/>
    <property type="project" value="UniProtKB-KW"/>
</dbReference>
<keyword evidence="14" id="KW-1185">Reference proteome</keyword>
<dbReference type="GO" id="GO:0005737">
    <property type="term" value="C:cytoplasm"/>
    <property type="evidence" value="ECO:0007669"/>
    <property type="project" value="UniProtKB-SubCell"/>
</dbReference>
<feature type="region of interest" description="Disordered" evidence="11">
    <location>
        <begin position="1"/>
        <end position="95"/>
    </location>
</feature>
<name>A0A9N9MMW6_9CUCU</name>
<dbReference type="Proteomes" id="UP001152799">
    <property type="component" value="Chromosome 3"/>
</dbReference>
<evidence type="ECO:0000256" key="3">
    <source>
        <dbReference type="ARBA" id="ARBA00006094"/>
    </source>
</evidence>
<keyword evidence="6" id="KW-0963">Cytoplasm</keyword>
<feature type="compositionally biased region" description="Acidic residues" evidence="11">
    <location>
        <begin position="1"/>
        <end position="21"/>
    </location>
</feature>
<reference evidence="13" key="1">
    <citation type="submission" date="2022-01" db="EMBL/GenBank/DDBJ databases">
        <authorList>
            <person name="King R."/>
        </authorList>
    </citation>
    <scope>NUCLEOTIDE SEQUENCE</scope>
</reference>
<dbReference type="OrthoDB" id="20573at2759"/>
<feature type="region of interest" description="Disordered" evidence="11">
    <location>
        <begin position="143"/>
        <end position="173"/>
    </location>
</feature>
<evidence type="ECO:0000259" key="12">
    <source>
        <dbReference type="Pfam" id="PF10258"/>
    </source>
</evidence>
<evidence type="ECO:0000256" key="10">
    <source>
        <dbReference type="ARBA" id="ARBA00030834"/>
    </source>
</evidence>
<evidence type="ECO:0000256" key="4">
    <source>
        <dbReference type="ARBA" id="ARBA00016856"/>
    </source>
</evidence>
<dbReference type="FunFam" id="1.10.10.1440:FF:000001">
    <property type="entry name" value="phosphorylated adapter RNA export protein-like"/>
    <property type="match status" value="1"/>
</dbReference>
<keyword evidence="9" id="KW-0539">Nucleus</keyword>
<feature type="region of interest" description="Disordered" evidence="11">
    <location>
        <begin position="318"/>
        <end position="340"/>
    </location>
</feature>
<evidence type="ECO:0000256" key="2">
    <source>
        <dbReference type="ARBA" id="ARBA00004496"/>
    </source>
</evidence>
<sequence length="384" mass="44561">MEQDEQDLEEGEIEGDSDGGEVEYTPLERPKNYALAVPLKRFPEVSTRYSDNDDEDESQSSHDDSDSDTSLRAKQSKKIKLKPLPKRQDRSKKYDVWSTRAQEDVLAETMISCDVSLRDRSRDVESYDYTIAQKYYAELENKQHGTKRTRDNMKSNTFLPKKRDQSEEEEFNGAPREISDLIVNSSNSVEEIVEDIASKLHEKRDDLILKVVQAMGKQKAIEIFKETRQIEIKGGMPIMNQTRRRTSGGIFLYLVRTDYHITPEQKKLIFDEERQIFKETIKAKKKKKHDALKKIVQKERTELLPDLLTRAELYANRNVKTEEENCTNPPPSPESDHQESAEIMEPQILPVKINENKDVRAGDLKTYDDDFLDISLCDNDMDLF</sequence>
<evidence type="ECO:0000313" key="14">
    <source>
        <dbReference type="Proteomes" id="UP001152799"/>
    </source>
</evidence>
<feature type="compositionally biased region" description="Basic and acidic residues" evidence="11">
    <location>
        <begin position="143"/>
        <end position="153"/>
    </location>
</feature>
<evidence type="ECO:0000256" key="9">
    <source>
        <dbReference type="ARBA" id="ARBA00023242"/>
    </source>
</evidence>
<dbReference type="Pfam" id="PF10258">
    <property type="entry name" value="PHAX_RNA-bd"/>
    <property type="match status" value="1"/>
</dbReference>
<dbReference type="Gene3D" id="1.10.10.1440">
    <property type="entry name" value="PHAX RNA-binding domain"/>
    <property type="match status" value="1"/>
</dbReference>
<evidence type="ECO:0000256" key="1">
    <source>
        <dbReference type="ARBA" id="ARBA00004123"/>
    </source>
</evidence>